<comment type="caution">
    <text evidence="1">The sequence shown here is derived from an EMBL/GenBank/DDBJ whole genome shotgun (WGS) entry which is preliminary data.</text>
</comment>
<dbReference type="GO" id="GO:0005737">
    <property type="term" value="C:cytoplasm"/>
    <property type="evidence" value="ECO:0007669"/>
    <property type="project" value="TreeGrafter"/>
</dbReference>
<dbReference type="GO" id="GO:0070006">
    <property type="term" value="F:metalloaminopeptidase activity"/>
    <property type="evidence" value="ECO:0007669"/>
    <property type="project" value="TreeGrafter"/>
</dbReference>
<dbReference type="InterPro" id="IPR050344">
    <property type="entry name" value="Peptidase_M1_aminopeptidases"/>
</dbReference>
<sequence length="69" mass="8137">MLASYLLALFVSEFDYKESYTKRGVRFRVWSTPNTREKRSYGLKAAIDLMELFEEYFGVQDIAMKQGQL</sequence>
<dbReference type="GO" id="GO:0043171">
    <property type="term" value="P:peptide catabolic process"/>
    <property type="evidence" value="ECO:0007669"/>
    <property type="project" value="TreeGrafter"/>
</dbReference>
<dbReference type="GO" id="GO:0005615">
    <property type="term" value="C:extracellular space"/>
    <property type="evidence" value="ECO:0007669"/>
    <property type="project" value="TreeGrafter"/>
</dbReference>
<dbReference type="Proteomes" id="UP000252519">
    <property type="component" value="Unassembled WGS sequence"/>
</dbReference>
<dbReference type="AlphaFoldDB" id="A0A368GXZ2"/>
<organism evidence="1 2">
    <name type="scientific">Ancylostoma caninum</name>
    <name type="common">Dog hookworm</name>
    <dbReference type="NCBI Taxonomy" id="29170"/>
    <lineage>
        <taxon>Eukaryota</taxon>
        <taxon>Metazoa</taxon>
        <taxon>Ecdysozoa</taxon>
        <taxon>Nematoda</taxon>
        <taxon>Chromadorea</taxon>
        <taxon>Rhabditida</taxon>
        <taxon>Rhabditina</taxon>
        <taxon>Rhabditomorpha</taxon>
        <taxon>Strongyloidea</taxon>
        <taxon>Ancylostomatidae</taxon>
        <taxon>Ancylostomatinae</taxon>
        <taxon>Ancylostoma</taxon>
    </lineage>
</organism>
<dbReference type="GO" id="GO:0006508">
    <property type="term" value="P:proteolysis"/>
    <property type="evidence" value="ECO:0007669"/>
    <property type="project" value="TreeGrafter"/>
</dbReference>
<dbReference type="Gene3D" id="3.30.2010.30">
    <property type="match status" value="1"/>
</dbReference>
<dbReference type="GO" id="GO:0008270">
    <property type="term" value="F:zinc ion binding"/>
    <property type="evidence" value="ECO:0007669"/>
    <property type="project" value="TreeGrafter"/>
</dbReference>
<dbReference type="PANTHER" id="PTHR11533">
    <property type="entry name" value="PROTEASE M1 ZINC METALLOPROTEASE"/>
    <property type="match status" value="1"/>
</dbReference>
<dbReference type="EMBL" id="JOJR01000036">
    <property type="protein sequence ID" value="RCN49232.1"/>
    <property type="molecule type" value="Genomic_DNA"/>
</dbReference>
<evidence type="ECO:0000313" key="1">
    <source>
        <dbReference type="EMBL" id="RCN49232.1"/>
    </source>
</evidence>
<keyword evidence="2" id="KW-1185">Reference proteome</keyword>
<accession>A0A368GXZ2</accession>
<dbReference type="STRING" id="29170.A0A368GXZ2"/>
<dbReference type="GO" id="GO:0016020">
    <property type="term" value="C:membrane"/>
    <property type="evidence" value="ECO:0007669"/>
    <property type="project" value="TreeGrafter"/>
</dbReference>
<gene>
    <name evidence="1" type="ORF">ANCCAN_04647</name>
</gene>
<dbReference type="PANTHER" id="PTHR11533:SF301">
    <property type="entry name" value="AMINOPEPTIDASE"/>
    <property type="match status" value="1"/>
</dbReference>
<dbReference type="GO" id="GO:0042277">
    <property type="term" value="F:peptide binding"/>
    <property type="evidence" value="ECO:0007669"/>
    <property type="project" value="TreeGrafter"/>
</dbReference>
<protein>
    <submittedName>
        <fullName evidence="1">Uncharacterized protein</fullName>
    </submittedName>
</protein>
<proteinExistence type="predicted"/>
<dbReference type="OrthoDB" id="5836440at2759"/>
<evidence type="ECO:0000313" key="2">
    <source>
        <dbReference type="Proteomes" id="UP000252519"/>
    </source>
</evidence>
<name>A0A368GXZ2_ANCCA</name>
<reference evidence="1 2" key="1">
    <citation type="submission" date="2014-10" db="EMBL/GenBank/DDBJ databases">
        <title>Draft genome of the hookworm Ancylostoma caninum.</title>
        <authorList>
            <person name="Mitreva M."/>
        </authorList>
    </citation>
    <scope>NUCLEOTIDE SEQUENCE [LARGE SCALE GENOMIC DNA]</scope>
    <source>
        <strain evidence="1 2">Baltimore</strain>
    </source>
</reference>